<dbReference type="Proteomes" id="UP001321760">
    <property type="component" value="Unassembled WGS sequence"/>
</dbReference>
<dbReference type="PANTHER" id="PTHR40788:SF2">
    <property type="entry name" value="CLR5 DOMAIN-CONTAINING PROTEIN"/>
    <property type="match status" value="1"/>
</dbReference>
<proteinExistence type="predicted"/>
<evidence type="ECO:0000256" key="1">
    <source>
        <dbReference type="SAM" id="MobiDB-lite"/>
    </source>
</evidence>
<gene>
    <name evidence="2" type="ORF">QBC34DRAFT_497673</name>
</gene>
<comment type="caution">
    <text evidence="2">The sequence shown here is derived from an EMBL/GenBank/DDBJ whole genome shotgun (WGS) entry which is preliminary data.</text>
</comment>
<feature type="compositionally biased region" description="Low complexity" evidence="1">
    <location>
        <begin position="732"/>
        <end position="743"/>
    </location>
</feature>
<protein>
    <submittedName>
        <fullName evidence="2">Uncharacterized protein</fullName>
    </submittedName>
</protein>
<accession>A0AAV9GAN8</accession>
<dbReference type="PANTHER" id="PTHR40788">
    <property type="entry name" value="CLR5 DOMAIN-CONTAINING PROTEIN-RELATED"/>
    <property type="match status" value="1"/>
</dbReference>
<organism evidence="2 3">
    <name type="scientific">Podospora aff. communis PSN243</name>
    <dbReference type="NCBI Taxonomy" id="3040156"/>
    <lineage>
        <taxon>Eukaryota</taxon>
        <taxon>Fungi</taxon>
        <taxon>Dikarya</taxon>
        <taxon>Ascomycota</taxon>
        <taxon>Pezizomycotina</taxon>
        <taxon>Sordariomycetes</taxon>
        <taxon>Sordariomycetidae</taxon>
        <taxon>Sordariales</taxon>
        <taxon>Podosporaceae</taxon>
        <taxon>Podospora</taxon>
    </lineage>
</organism>
<evidence type="ECO:0000313" key="3">
    <source>
        <dbReference type="Proteomes" id="UP001321760"/>
    </source>
</evidence>
<reference evidence="2" key="2">
    <citation type="submission" date="2023-05" db="EMBL/GenBank/DDBJ databases">
        <authorList>
            <consortium name="Lawrence Berkeley National Laboratory"/>
            <person name="Steindorff A."/>
            <person name="Hensen N."/>
            <person name="Bonometti L."/>
            <person name="Westerberg I."/>
            <person name="Brannstrom I.O."/>
            <person name="Guillou S."/>
            <person name="Cros-Aarteil S."/>
            <person name="Calhoun S."/>
            <person name="Haridas S."/>
            <person name="Kuo A."/>
            <person name="Mondo S."/>
            <person name="Pangilinan J."/>
            <person name="Riley R."/>
            <person name="Labutti K."/>
            <person name="Andreopoulos B."/>
            <person name="Lipzen A."/>
            <person name="Chen C."/>
            <person name="Yanf M."/>
            <person name="Daum C."/>
            <person name="Ng V."/>
            <person name="Clum A."/>
            <person name="Ohm R."/>
            <person name="Martin F."/>
            <person name="Silar P."/>
            <person name="Natvig D."/>
            <person name="Lalanne C."/>
            <person name="Gautier V."/>
            <person name="Ament-Velasquez S.L."/>
            <person name="Kruys A."/>
            <person name="Hutchinson M.I."/>
            <person name="Powell A.J."/>
            <person name="Barry K."/>
            <person name="Miller A.N."/>
            <person name="Grigoriev I.V."/>
            <person name="Debuchy R."/>
            <person name="Gladieux P."/>
            <person name="Thoren M.H."/>
            <person name="Johannesson H."/>
        </authorList>
    </citation>
    <scope>NUCLEOTIDE SEQUENCE</scope>
    <source>
        <strain evidence="2">PSN243</strain>
    </source>
</reference>
<name>A0AAV9GAN8_9PEZI</name>
<keyword evidence="3" id="KW-1185">Reference proteome</keyword>
<reference evidence="2" key="1">
    <citation type="journal article" date="2023" name="Mol. Phylogenet. Evol.">
        <title>Genome-scale phylogeny and comparative genomics of the fungal order Sordariales.</title>
        <authorList>
            <person name="Hensen N."/>
            <person name="Bonometti L."/>
            <person name="Westerberg I."/>
            <person name="Brannstrom I.O."/>
            <person name="Guillou S."/>
            <person name="Cros-Aarteil S."/>
            <person name="Calhoun S."/>
            <person name="Haridas S."/>
            <person name="Kuo A."/>
            <person name="Mondo S."/>
            <person name="Pangilinan J."/>
            <person name="Riley R."/>
            <person name="LaButti K."/>
            <person name="Andreopoulos B."/>
            <person name="Lipzen A."/>
            <person name="Chen C."/>
            <person name="Yan M."/>
            <person name="Daum C."/>
            <person name="Ng V."/>
            <person name="Clum A."/>
            <person name="Steindorff A."/>
            <person name="Ohm R.A."/>
            <person name="Martin F."/>
            <person name="Silar P."/>
            <person name="Natvig D.O."/>
            <person name="Lalanne C."/>
            <person name="Gautier V."/>
            <person name="Ament-Velasquez S.L."/>
            <person name="Kruys A."/>
            <person name="Hutchinson M.I."/>
            <person name="Powell A.J."/>
            <person name="Barry K."/>
            <person name="Miller A.N."/>
            <person name="Grigoriev I.V."/>
            <person name="Debuchy R."/>
            <person name="Gladieux P."/>
            <person name="Hiltunen Thoren M."/>
            <person name="Johannesson H."/>
        </authorList>
    </citation>
    <scope>NUCLEOTIDE SEQUENCE</scope>
    <source>
        <strain evidence="2">PSN243</strain>
    </source>
</reference>
<dbReference type="EMBL" id="MU865967">
    <property type="protein sequence ID" value="KAK4445232.1"/>
    <property type="molecule type" value="Genomic_DNA"/>
</dbReference>
<feature type="region of interest" description="Disordered" evidence="1">
    <location>
        <begin position="707"/>
        <end position="748"/>
    </location>
</feature>
<feature type="region of interest" description="Disordered" evidence="1">
    <location>
        <begin position="673"/>
        <end position="693"/>
    </location>
</feature>
<sequence length="865" mass="97464">MSDQTRDMMAALEQSLPQHTLEGMRQLGLDVPRLLEELGLDAVGMEAMARDPVSANRALLDGPPPPQLSPDEARAQAEPMRTKILELYAKLADIVARHEATIQKRWAKKTKQQRVAFLLQVWPGMPRPHRPDFKAYQDDFNPVLINSPGRARWKDQALCPTINQEDLSQVKTLARLLNSRARNHPSVFAGTDRSEMSIGLRAFVLVPSSVPGYVMLLNRINDSTSDDYGKIVPRSMDNSALTTTTPEKQYSVGEGLLILEAQQRILSFLADTCTAILHEIPPDALTGPQYPILPEPKVKDESESDGYQSLEVLAQAAPYCLPTHFDTNRLVSLLSARASDAKDHLWSLREDPRYFHETLLEYSDHRNEYFWGNPDGTDGRRVVHWPSVLTMLLADAYRTVENFEELRRQAVELQSLQAKHSAQIDPSKDLPKEYMTALIKFRTYLWQIVSHHFTQLQEASCSSPPMRHMFMYSTADEALVSNPAKIGDVESHLLWLLKTLYDDDEQLKTLGLTMVMDELEHFISSNPKAKALISSYVGRAIGDLSILAQCYRQLELYQPWAQEFELQAAQNDSKLRDEYMRWRKPQDKICSAFKPESLQAAGKLANPAGGKFTYPIDKRRNKANVEKMREAEQNLDSFWRTIDRMTHVKLPGMEGSVSGPFLAQSRLLKRTAEWVEPESSTKKTGKQPDPLPDTVTQLSPFYFGFTTGAPRRPDLPAPTGKAKTKGVPNPPAAAQTLAAPEAPQTTSEQTLPVDARAFKVFRTLFFNPEVTTSPGEIAWKDFLHAMASVGFVAEKLYGSVWQFRPTNSKLDVEHPIIFHEPHPSPKIGFTTARRIGRRLFRQYGWEGIRDVGGLDKGGWIGKGLL</sequence>
<dbReference type="AlphaFoldDB" id="A0AAV9GAN8"/>
<evidence type="ECO:0000313" key="2">
    <source>
        <dbReference type="EMBL" id="KAK4445232.1"/>
    </source>
</evidence>